<name>A0A428WP68_AMYBA</name>
<gene>
    <name evidence="1" type="ORF">DMA12_15000</name>
</gene>
<dbReference type="AlphaFoldDB" id="A0A428WP68"/>
<proteinExistence type="predicted"/>
<reference evidence="1 2" key="1">
    <citation type="submission" date="2018-05" db="EMBL/GenBank/DDBJ databases">
        <title>Evolution of GPA BGCs.</title>
        <authorList>
            <person name="Waglechner N."/>
            <person name="Wright G.D."/>
        </authorList>
    </citation>
    <scope>NUCLEOTIDE SEQUENCE [LARGE SCALE GENOMIC DNA]</scope>
    <source>
        <strain evidence="1 2">DSM 5908</strain>
    </source>
</reference>
<evidence type="ECO:0000313" key="2">
    <source>
        <dbReference type="Proteomes" id="UP000286716"/>
    </source>
</evidence>
<accession>A0A428WP68</accession>
<sequence length="110" mass="11659">MNEMPAEELLRALELEGTAAGAMLAPGGCDERVPGIAAELDRCVDRLVAGVAEQPTPYTQTMYVDLLMGLTLTAESLRARHSGDGASAVRHAAKASECLTRVSMQDMRIG</sequence>
<evidence type="ECO:0000313" key="1">
    <source>
        <dbReference type="EMBL" id="RSM44850.1"/>
    </source>
</evidence>
<dbReference type="EMBL" id="QHHU01000018">
    <property type="protein sequence ID" value="RSM44850.1"/>
    <property type="molecule type" value="Genomic_DNA"/>
</dbReference>
<comment type="caution">
    <text evidence="1">The sequence shown here is derived from an EMBL/GenBank/DDBJ whole genome shotgun (WGS) entry which is preliminary data.</text>
</comment>
<organism evidence="1 2">
    <name type="scientific">Amycolatopsis balhimycina DSM 5908</name>
    <dbReference type="NCBI Taxonomy" id="1081091"/>
    <lineage>
        <taxon>Bacteria</taxon>
        <taxon>Bacillati</taxon>
        <taxon>Actinomycetota</taxon>
        <taxon>Actinomycetes</taxon>
        <taxon>Pseudonocardiales</taxon>
        <taxon>Pseudonocardiaceae</taxon>
        <taxon>Amycolatopsis</taxon>
    </lineage>
</organism>
<keyword evidence="2" id="KW-1185">Reference proteome</keyword>
<dbReference type="Proteomes" id="UP000286716">
    <property type="component" value="Unassembled WGS sequence"/>
</dbReference>
<protein>
    <submittedName>
        <fullName evidence="1">Uncharacterized protein</fullName>
    </submittedName>
</protein>